<comment type="caution">
    <text evidence="10">The sequence shown here is derived from an EMBL/GenBank/DDBJ whole genome shotgun (WGS) entry which is preliminary data.</text>
</comment>
<keyword evidence="5 7" id="KW-1133">Transmembrane helix</keyword>
<protein>
    <submittedName>
        <fullName evidence="10">ABC transporter permease</fullName>
    </submittedName>
</protein>
<evidence type="ECO:0000256" key="3">
    <source>
        <dbReference type="ARBA" id="ARBA00022475"/>
    </source>
</evidence>
<reference evidence="10" key="1">
    <citation type="submission" date="2021-10" db="EMBL/GenBank/DDBJ databases">
        <title>Loktanella gaetbuli sp. nov., isolated from a tidal flat.</title>
        <authorList>
            <person name="Park S."/>
            <person name="Yoon J.-H."/>
        </authorList>
    </citation>
    <scope>NUCLEOTIDE SEQUENCE</scope>
    <source>
        <strain evidence="10">TSTF-M6</strain>
    </source>
</reference>
<evidence type="ECO:0000256" key="1">
    <source>
        <dbReference type="ARBA" id="ARBA00004651"/>
    </source>
</evidence>
<gene>
    <name evidence="10" type="ORF">LGQ03_09970</name>
</gene>
<comment type="subcellular location">
    <subcellularLocation>
        <location evidence="1">Cell membrane</location>
        <topology evidence="1">Multi-pass membrane protein</topology>
    </subcellularLocation>
</comment>
<keyword evidence="6 7" id="KW-0472">Membrane</keyword>
<evidence type="ECO:0000256" key="6">
    <source>
        <dbReference type="ARBA" id="ARBA00023136"/>
    </source>
</evidence>
<sequence length="428" mass="46111">MATTAPFARFEWMIAWRYIRAKRAEGGVSVMTWISLIGITLAVFALIATLALRTGFRAQFIDTMLGANAHVTVYQQNTVAGTDIVSYLIADYDQLAGRIAAVPGVLRAAPLVRAQVMANRGNGNAGVEVFGISADDLNEIPLVAQRPDEARGTLDRFDEGIAIGWGVAQELGVTVGDRIRIISPNGVRTAMGTSPRTGAFEVVYIFRAGLDLIDRTRIYMPLDEAQLFFNRDGVADEIEVSLETPDAVDEIGPQIAAAAGENALLSDWKSRLSGFNNALNMQDNFIFILLSLLVLIATLNIVSGLVMLVKNKGRDIGILRTMGLTEGSILRVFFIVGASIGTIGTLCGVLLGVVFSLNIAHVYALVDQVSGNGVSGLEAQGFFFPDAILEWGDMVATIALSLALSWVITIFPARRAARMNPVEALRYE</sequence>
<evidence type="ECO:0000259" key="9">
    <source>
        <dbReference type="Pfam" id="PF12704"/>
    </source>
</evidence>
<comment type="similarity">
    <text evidence="2">Belongs to the ABC-4 integral membrane protein family. LolC/E subfamily.</text>
</comment>
<feature type="transmembrane region" description="Helical" evidence="7">
    <location>
        <begin position="30"/>
        <end position="52"/>
    </location>
</feature>
<name>A0ABS8BV67_9RHOB</name>
<evidence type="ECO:0000256" key="5">
    <source>
        <dbReference type="ARBA" id="ARBA00022989"/>
    </source>
</evidence>
<keyword evidence="11" id="KW-1185">Reference proteome</keyword>
<dbReference type="RefSeq" id="WP_226748277.1">
    <property type="nucleotide sequence ID" value="NZ_JAJATZ010000004.1"/>
</dbReference>
<evidence type="ECO:0000313" key="11">
    <source>
        <dbReference type="Proteomes" id="UP001138961"/>
    </source>
</evidence>
<evidence type="ECO:0000313" key="10">
    <source>
        <dbReference type="EMBL" id="MCB5199567.1"/>
    </source>
</evidence>
<dbReference type="InterPro" id="IPR025857">
    <property type="entry name" value="MacB_PCD"/>
</dbReference>
<evidence type="ECO:0000256" key="7">
    <source>
        <dbReference type="SAM" id="Phobius"/>
    </source>
</evidence>
<dbReference type="Pfam" id="PF12704">
    <property type="entry name" value="MacB_PCD"/>
    <property type="match status" value="1"/>
</dbReference>
<dbReference type="InterPro" id="IPR051447">
    <property type="entry name" value="Lipoprotein-release_system"/>
</dbReference>
<dbReference type="InterPro" id="IPR003838">
    <property type="entry name" value="ABC3_permease_C"/>
</dbReference>
<organism evidence="10 11">
    <name type="scientific">Loktanella gaetbuli</name>
    <dbReference type="NCBI Taxonomy" id="2881335"/>
    <lineage>
        <taxon>Bacteria</taxon>
        <taxon>Pseudomonadati</taxon>
        <taxon>Pseudomonadota</taxon>
        <taxon>Alphaproteobacteria</taxon>
        <taxon>Rhodobacterales</taxon>
        <taxon>Roseobacteraceae</taxon>
        <taxon>Loktanella</taxon>
    </lineage>
</organism>
<dbReference type="PANTHER" id="PTHR30489:SF0">
    <property type="entry name" value="LIPOPROTEIN-RELEASING SYSTEM TRANSMEMBRANE PROTEIN LOLE"/>
    <property type="match status" value="1"/>
</dbReference>
<dbReference type="Proteomes" id="UP001138961">
    <property type="component" value="Unassembled WGS sequence"/>
</dbReference>
<feature type="transmembrane region" description="Helical" evidence="7">
    <location>
        <begin position="329"/>
        <end position="355"/>
    </location>
</feature>
<feature type="transmembrane region" description="Helical" evidence="7">
    <location>
        <begin position="394"/>
        <end position="413"/>
    </location>
</feature>
<dbReference type="PANTHER" id="PTHR30489">
    <property type="entry name" value="LIPOPROTEIN-RELEASING SYSTEM TRANSMEMBRANE PROTEIN LOLE"/>
    <property type="match status" value="1"/>
</dbReference>
<feature type="transmembrane region" description="Helical" evidence="7">
    <location>
        <begin position="285"/>
        <end position="309"/>
    </location>
</feature>
<feature type="domain" description="ABC3 transporter permease C-terminal" evidence="8">
    <location>
        <begin position="288"/>
        <end position="421"/>
    </location>
</feature>
<accession>A0ABS8BV67</accession>
<evidence type="ECO:0000259" key="8">
    <source>
        <dbReference type="Pfam" id="PF02687"/>
    </source>
</evidence>
<dbReference type="Pfam" id="PF02687">
    <property type="entry name" value="FtsX"/>
    <property type="match status" value="1"/>
</dbReference>
<evidence type="ECO:0000256" key="4">
    <source>
        <dbReference type="ARBA" id="ARBA00022692"/>
    </source>
</evidence>
<evidence type="ECO:0000256" key="2">
    <source>
        <dbReference type="ARBA" id="ARBA00005236"/>
    </source>
</evidence>
<dbReference type="EMBL" id="JAJATZ010000004">
    <property type="protein sequence ID" value="MCB5199567.1"/>
    <property type="molecule type" value="Genomic_DNA"/>
</dbReference>
<proteinExistence type="inferred from homology"/>
<keyword evidence="3" id="KW-1003">Cell membrane</keyword>
<feature type="domain" description="MacB-like periplasmic core" evidence="9">
    <location>
        <begin position="32"/>
        <end position="257"/>
    </location>
</feature>
<keyword evidence="4 7" id="KW-0812">Transmembrane</keyword>